<dbReference type="SUPFAM" id="SSF53383">
    <property type="entry name" value="PLP-dependent transferases"/>
    <property type="match status" value="1"/>
</dbReference>
<dbReference type="PANTHER" id="PTHR42858:SF1">
    <property type="entry name" value="LD15494P"/>
    <property type="match status" value="1"/>
</dbReference>
<dbReference type="Proteomes" id="UP001320609">
    <property type="component" value="Unassembled WGS sequence"/>
</dbReference>
<keyword evidence="2" id="KW-0808">Transferase</keyword>
<sequence>MIDLGIGQTENCLFSSEEVKCSALKVINHSNNEAFQYAPEEGLYRLRVEIAKWLTNKTKMEVLYKDILITNGASHALELILKMMVPKGGTIIIEDPTYFFALEIFKDWDLNIITVGLTDGGIDVGEIEKICKKRKIDLVYTIPFNHNPTGITANKKTINKLKMLADKFDFYVASDEVYRFVGDPQPQSMYTGHEQRIFSIGSFSKILGPGFRLGWINASDQNISDLVKCGVLISGGGVSPLMSLILSNMLETGKVDSICKKLNYFYDERRERLIDVFSKNLPIHVKFYPPTGGFFAWLEIDSEISIDKIRENLIEKSVDIINGSQFSLNKNFSNCLRLGFTFYPPSQLEYACKEICLAIKKVNI</sequence>
<dbReference type="InterPro" id="IPR015424">
    <property type="entry name" value="PyrdxlP-dep_Trfase"/>
</dbReference>
<dbReference type="InterPro" id="IPR015422">
    <property type="entry name" value="PyrdxlP-dep_Trfase_small"/>
</dbReference>
<reference evidence="2 3" key="1">
    <citation type="submission" date="2022-03" db="EMBL/GenBank/DDBJ databases">
        <title>Genomic signatures underlying metal tolerance in selected Arctic bacterial isolates.</title>
        <authorList>
            <person name="Thomas F.A."/>
            <person name="Venkatachalam S."/>
            <person name="Krishnan K.P."/>
        </authorList>
    </citation>
    <scope>NUCLEOTIDE SEQUENCE [LARGE SCALE GENOMIC DNA]</scope>
    <source>
        <strain evidence="2 3">HM116</strain>
    </source>
</reference>
<keyword evidence="2" id="KW-0032">Aminotransferase</keyword>
<dbReference type="Gene3D" id="3.40.640.10">
    <property type="entry name" value="Type I PLP-dependent aspartate aminotransferase-like (Major domain)"/>
    <property type="match status" value="1"/>
</dbReference>
<evidence type="ECO:0000313" key="2">
    <source>
        <dbReference type="EMBL" id="MCH4813330.1"/>
    </source>
</evidence>
<dbReference type="InterPro" id="IPR015421">
    <property type="entry name" value="PyrdxlP-dep_Trfase_major"/>
</dbReference>
<proteinExistence type="predicted"/>
<organism evidence="2 3">
    <name type="scientific">Vreelandella neptunia</name>
    <dbReference type="NCBI Taxonomy" id="115551"/>
    <lineage>
        <taxon>Bacteria</taxon>
        <taxon>Pseudomonadati</taxon>
        <taxon>Pseudomonadota</taxon>
        <taxon>Gammaproteobacteria</taxon>
        <taxon>Oceanospirillales</taxon>
        <taxon>Halomonadaceae</taxon>
        <taxon>Vreelandella</taxon>
    </lineage>
</organism>
<protein>
    <submittedName>
        <fullName evidence="2">PLP-dependent aminotransferase family protein</fullName>
    </submittedName>
</protein>
<dbReference type="GO" id="GO:0008483">
    <property type="term" value="F:transaminase activity"/>
    <property type="evidence" value="ECO:0007669"/>
    <property type="project" value="UniProtKB-KW"/>
</dbReference>
<dbReference type="InterPro" id="IPR004839">
    <property type="entry name" value="Aminotransferase_I/II_large"/>
</dbReference>
<dbReference type="EMBL" id="JAKVTW010000017">
    <property type="protein sequence ID" value="MCH4813330.1"/>
    <property type="molecule type" value="Genomic_DNA"/>
</dbReference>
<feature type="domain" description="Aminotransferase class I/classII large" evidence="1">
    <location>
        <begin position="2"/>
        <end position="355"/>
    </location>
</feature>
<evidence type="ECO:0000313" key="3">
    <source>
        <dbReference type="Proteomes" id="UP001320609"/>
    </source>
</evidence>
<dbReference type="PANTHER" id="PTHR42858">
    <property type="entry name" value="AMINOTRANSFERASE"/>
    <property type="match status" value="1"/>
</dbReference>
<evidence type="ECO:0000259" key="1">
    <source>
        <dbReference type="Pfam" id="PF00155"/>
    </source>
</evidence>
<gene>
    <name evidence="2" type="ORF">MLE19_18520</name>
</gene>
<name>A0ABS9SB51_9GAMM</name>
<dbReference type="RefSeq" id="WP_240719592.1">
    <property type="nucleotide sequence ID" value="NZ_JAKVTW010000017.1"/>
</dbReference>
<accession>A0ABS9SB51</accession>
<keyword evidence="3" id="KW-1185">Reference proteome</keyword>
<dbReference type="Gene3D" id="3.90.1150.10">
    <property type="entry name" value="Aspartate Aminotransferase, domain 1"/>
    <property type="match status" value="1"/>
</dbReference>
<dbReference type="CDD" id="cd00609">
    <property type="entry name" value="AAT_like"/>
    <property type="match status" value="1"/>
</dbReference>
<dbReference type="Pfam" id="PF00155">
    <property type="entry name" value="Aminotran_1_2"/>
    <property type="match status" value="1"/>
</dbReference>
<comment type="caution">
    <text evidence="2">The sequence shown here is derived from an EMBL/GenBank/DDBJ whole genome shotgun (WGS) entry which is preliminary data.</text>
</comment>